<protein>
    <submittedName>
        <fullName evidence="1">Uncharacterized protein</fullName>
    </submittedName>
</protein>
<gene>
    <name evidence="1" type="ORF">RDB_LOCUS53734</name>
</gene>
<accession>A0A8H3GKD8</accession>
<reference evidence="1" key="1">
    <citation type="submission" date="2021-01" db="EMBL/GenBank/DDBJ databases">
        <authorList>
            <person name="Kaushik A."/>
        </authorList>
    </citation>
    <scope>NUCLEOTIDE SEQUENCE</scope>
    <source>
        <strain evidence="1">AG6-10EEA</strain>
    </source>
</reference>
<dbReference type="Gene3D" id="2.60.120.260">
    <property type="entry name" value="Galactose-binding domain-like"/>
    <property type="match status" value="2"/>
</dbReference>
<proteinExistence type="predicted"/>
<comment type="caution">
    <text evidence="1">The sequence shown here is derived from an EMBL/GenBank/DDBJ whole genome shotgun (WGS) entry which is preliminary data.</text>
</comment>
<organism evidence="1 2">
    <name type="scientific">Rhizoctonia solani</name>
    <dbReference type="NCBI Taxonomy" id="456999"/>
    <lineage>
        <taxon>Eukaryota</taxon>
        <taxon>Fungi</taxon>
        <taxon>Dikarya</taxon>
        <taxon>Basidiomycota</taxon>
        <taxon>Agaricomycotina</taxon>
        <taxon>Agaricomycetes</taxon>
        <taxon>Cantharellales</taxon>
        <taxon>Ceratobasidiaceae</taxon>
        <taxon>Rhizoctonia</taxon>
    </lineage>
</organism>
<evidence type="ECO:0000313" key="2">
    <source>
        <dbReference type="Proteomes" id="UP000663853"/>
    </source>
</evidence>
<evidence type="ECO:0000313" key="1">
    <source>
        <dbReference type="EMBL" id="CAE6454967.1"/>
    </source>
</evidence>
<dbReference type="Proteomes" id="UP000663853">
    <property type="component" value="Unassembled WGS sequence"/>
</dbReference>
<name>A0A8H3GKD8_9AGAM</name>
<dbReference type="EMBL" id="CAJMXA010001215">
    <property type="protein sequence ID" value="CAE6454967.1"/>
    <property type="molecule type" value="Genomic_DNA"/>
</dbReference>
<sequence>MPYNITVKNIYSMITYSGRWAEYASSSPNKDTMLNRYQNSSFHSSQTAGDSITIKFNGTAIYIYGAKRPNYGHYPVTIDGGKKERFDAYAPTQPGGDDGFFFQQVLFSRTNLENQLHEVVLTNDSGGGIIRRVIDIDYITWTSNGDLDTTIYVFDDSHPSWSYYGIWKSYLSYSWSAYNESSHSSQVSGSYTVFTFEGEAVYFYGRRWVDHGRFIVTLDNQELVMFDGFSQGLYDIGTPSASGAAPFIV</sequence>
<dbReference type="AlphaFoldDB" id="A0A8H3GKD8"/>